<proteinExistence type="predicted"/>
<protein>
    <submittedName>
        <fullName evidence="1">Uncharacterized protein</fullName>
    </submittedName>
</protein>
<organism evidence="1 2">
    <name type="scientific">Gluconobacter cerevisiae</name>
    <dbReference type="NCBI Taxonomy" id="1379734"/>
    <lineage>
        <taxon>Bacteria</taxon>
        <taxon>Pseudomonadati</taxon>
        <taxon>Pseudomonadota</taxon>
        <taxon>Alphaproteobacteria</taxon>
        <taxon>Acetobacterales</taxon>
        <taxon>Acetobacteraceae</taxon>
        <taxon>Gluconobacter</taxon>
    </lineage>
</organism>
<sequence>MSENLTREGLIWKVARALANAEDVSIDGNVASTIGRGRTDAKPNMIRKIIREAIEIVDGKADASDGHSPYIAGENDFLEE</sequence>
<reference evidence="1 2" key="2">
    <citation type="submission" date="2020-11" db="EMBL/GenBank/DDBJ databases">
        <title>Description of novel Gluconobacter species.</title>
        <authorList>
            <person name="Cleenwerck I."/>
            <person name="Cnockaert M."/>
            <person name="Borremans W."/>
            <person name="Wieme A.D."/>
            <person name="De Vuyst L."/>
            <person name="Vandamme P."/>
        </authorList>
    </citation>
    <scope>NUCLEOTIDE SEQUENCE [LARGE SCALE GENOMIC DNA]</scope>
    <source>
        <strain evidence="1 2">LMG 27748</strain>
    </source>
</reference>
<accession>A0ABR9YHK8</accession>
<dbReference type="RefSeq" id="WP_194256228.1">
    <property type="nucleotide sequence ID" value="NZ_JABCQO010000026.1"/>
</dbReference>
<dbReference type="Proteomes" id="UP000630952">
    <property type="component" value="Unassembled WGS sequence"/>
</dbReference>
<evidence type="ECO:0000313" key="2">
    <source>
        <dbReference type="Proteomes" id="UP000630952"/>
    </source>
</evidence>
<comment type="caution">
    <text evidence="1">The sequence shown here is derived from an EMBL/GenBank/DDBJ whole genome shotgun (WGS) entry which is preliminary data.</text>
</comment>
<keyword evidence="2" id="KW-1185">Reference proteome</keyword>
<name>A0ABR9YHK8_9PROT</name>
<dbReference type="EMBL" id="JABCQO010000026">
    <property type="protein sequence ID" value="MBF0877951.1"/>
    <property type="molecule type" value="Genomic_DNA"/>
</dbReference>
<evidence type="ECO:0000313" key="1">
    <source>
        <dbReference type="EMBL" id="MBF0877951.1"/>
    </source>
</evidence>
<reference evidence="2" key="1">
    <citation type="submission" date="2020-04" db="EMBL/GenBank/DDBJ databases">
        <title>Description of novel Gluconacetobacter.</title>
        <authorList>
            <person name="Sombolestani A."/>
        </authorList>
    </citation>
    <scope>NUCLEOTIDE SEQUENCE [LARGE SCALE GENOMIC DNA]</scope>
    <source>
        <strain evidence="2">LMG 27748</strain>
    </source>
</reference>
<gene>
    <name evidence="1" type="ORF">HKD21_14065</name>
</gene>